<dbReference type="Gene3D" id="3.30.750.24">
    <property type="entry name" value="STAS domain"/>
    <property type="match status" value="1"/>
</dbReference>
<dbReference type="InterPro" id="IPR036457">
    <property type="entry name" value="PPM-type-like_dom_sf"/>
</dbReference>
<dbReference type="InterPro" id="IPR035965">
    <property type="entry name" value="PAS-like_dom_sf"/>
</dbReference>
<dbReference type="InterPro" id="IPR013656">
    <property type="entry name" value="PAS_4"/>
</dbReference>
<dbReference type="InterPro" id="IPR001932">
    <property type="entry name" value="PPM-type_phosphatase-like_dom"/>
</dbReference>
<dbReference type="Proteomes" id="UP000542742">
    <property type="component" value="Unassembled WGS sequence"/>
</dbReference>
<dbReference type="PROSITE" id="PS50113">
    <property type="entry name" value="PAC"/>
    <property type="match status" value="1"/>
</dbReference>
<dbReference type="SUPFAM" id="SSF81606">
    <property type="entry name" value="PP2C-like"/>
    <property type="match status" value="1"/>
</dbReference>
<dbReference type="Pfam" id="PF07228">
    <property type="entry name" value="SpoIIE"/>
    <property type="match status" value="1"/>
</dbReference>
<dbReference type="SUPFAM" id="SSF52091">
    <property type="entry name" value="SpoIIaa-like"/>
    <property type="match status" value="1"/>
</dbReference>
<dbReference type="SUPFAM" id="SSF55785">
    <property type="entry name" value="PYP-like sensor domain (PAS domain)"/>
    <property type="match status" value="1"/>
</dbReference>
<dbReference type="AlphaFoldDB" id="A0A7W7G3E5"/>
<evidence type="ECO:0000313" key="6">
    <source>
        <dbReference type="Proteomes" id="UP000542742"/>
    </source>
</evidence>
<sequence>MERERPDSPAGDAAAARAVLDQLPVMVSAFAGPQHRFVVVNAAMRAFIGGRQILGVPIREAFPDVAGQQIFELVDRVWESGKVLTIPEMRIQFDADGSGTVQEFFVDWTGIPNRDDDGTVVGMIALFIDVTARVRERQAAQARATDAERRYAAVRGVVAEMQQALLPTALPVLPSVEIAASYLLADADTAAGGDWFDAFALPDGRLALIVGDVVGHGVAASATMGQLRVVLHERLAATGDLVAALEAVDRLATTVPGARAATVCVVVLDPRDGSLSYCTAGHPPPLVLSADKEARYLPITGAGPLGVGSHFGVAADSIGPAEIVLLYTDGILERPGRDVPGSTVELAGVASDVAADRALRGDPGTTTERLTTQTLELLTRLTGHSDDITLLAAARREPAPPLRLDLPAVPLTITLARSALNDWLHSIGAGEQDRVALEHAVVELVTNVNDHAHDKPADPTHTVTIAADLHDDGQLQLSVADTGRWREPPPDSPSTGGQESGPARGFGLAMTASLVDHLEILPTDSGTTVHVRRNATVPARLLTADQITHGLPTAAPLQTAAMRIVEQPEAPTPRIAIHGPLDATNTEYLGAELDRLTRGGTRELIVDLTEVTHLASAAVADLHRSRPDPGKYPLRLYAPAGSTAHHVLSLVNLPHETTDPHLNTPAPDLGA</sequence>
<dbReference type="PANTHER" id="PTHR43156:SF2">
    <property type="entry name" value="STAGE II SPORULATION PROTEIN E"/>
    <property type="match status" value="1"/>
</dbReference>
<name>A0A7W7G3E5_9ACTN</name>
<evidence type="ECO:0000259" key="3">
    <source>
        <dbReference type="PROSITE" id="PS50113"/>
    </source>
</evidence>
<feature type="region of interest" description="Disordered" evidence="2">
    <location>
        <begin position="482"/>
        <end position="504"/>
    </location>
</feature>
<dbReference type="RefSeq" id="WP_184954468.1">
    <property type="nucleotide sequence ID" value="NZ_BOMC01000059.1"/>
</dbReference>
<dbReference type="CDD" id="cd16936">
    <property type="entry name" value="HATPase_RsbW-like"/>
    <property type="match status" value="1"/>
</dbReference>
<gene>
    <name evidence="5" type="ORF">BKA14_006381</name>
</gene>
<evidence type="ECO:0000259" key="4">
    <source>
        <dbReference type="PROSITE" id="PS50801"/>
    </source>
</evidence>
<dbReference type="SMART" id="SM00331">
    <property type="entry name" value="PP2C_SIG"/>
    <property type="match status" value="1"/>
</dbReference>
<dbReference type="GO" id="GO:0016791">
    <property type="term" value="F:phosphatase activity"/>
    <property type="evidence" value="ECO:0007669"/>
    <property type="project" value="TreeGrafter"/>
</dbReference>
<dbReference type="Pfam" id="PF08448">
    <property type="entry name" value="PAS_4"/>
    <property type="match status" value="1"/>
</dbReference>
<dbReference type="CDD" id="cd07043">
    <property type="entry name" value="STAS_anti-anti-sigma_factors"/>
    <property type="match status" value="1"/>
</dbReference>
<evidence type="ECO:0000256" key="2">
    <source>
        <dbReference type="SAM" id="MobiDB-lite"/>
    </source>
</evidence>
<keyword evidence="6" id="KW-1185">Reference proteome</keyword>
<dbReference type="InterPro" id="IPR052016">
    <property type="entry name" value="Bact_Sigma-Reg"/>
</dbReference>
<dbReference type="InterPro" id="IPR036513">
    <property type="entry name" value="STAS_dom_sf"/>
</dbReference>
<dbReference type="SUPFAM" id="SSF55874">
    <property type="entry name" value="ATPase domain of HSP90 chaperone/DNA topoisomerase II/histidine kinase"/>
    <property type="match status" value="1"/>
</dbReference>
<dbReference type="InterPro" id="IPR036890">
    <property type="entry name" value="HATPase_C_sf"/>
</dbReference>
<dbReference type="EMBL" id="JACHMF010000001">
    <property type="protein sequence ID" value="MBB4696233.1"/>
    <property type="molecule type" value="Genomic_DNA"/>
</dbReference>
<comment type="caution">
    <text evidence="5">The sequence shown here is derived from an EMBL/GenBank/DDBJ whole genome shotgun (WGS) entry which is preliminary data.</text>
</comment>
<proteinExistence type="predicted"/>
<dbReference type="InterPro" id="IPR002645">
    <property type="entry name" value="STAS_dom"/>
</dbReference>
<dbReference type="InterPro" id="IPR003594">
    <property type="entry name" value="HATPase_dom"/>
</dbReference>
<feature type="domain" description="STAS" evidence="4">
    <location>
        <begin position="575"/>
        <end position="622"/>
    </location>
</feature>
<feature type="domain" description="PAC" evidence="3">
    <location>
        <begin position="85"/>
        <end position="142"/>
    </location>
</feature>
<reference evidence="5 6" key="1">
    <citation type="submission" date="2020-08" db="EMBL/GenBank/DDBJ databases">
        <title>Sequencing the genomes of 1000 actinobacteria strains.</title>
        <authorList>
            <person name="Klenk H.-P."/>
        </authorList>
    </citation>
    <scope>NUCLEOTIDE SEQUENCE [LARGE SCALE GENOMIC DNA]</scope>
    <source>
        <strain evidence="5 6">DSM 45518</strain>
    </source>
</reference>
<dbReference type="Gene3D" id="3.30.450.20">
    <property type="entry name" value="PAS domain"/>
    <property type="match status" value="1"/>
</dbReference>
<organism evidence="5 6">
    <name type="scientific">Paractinoplanes abujensis</name>
    <dbReference type="NCBI Taxonomy" id="882441"/>
    <lineage>
        <taxon>Bacteria</taxon>
        <taxon>Bacillati</taxon>
        <taxon>Actinomycetota</taxon>
        <taxon>Actinomycetes</taxon>
        <taxon>Micromonosporales</taxon>
        <taxon>Micromonosporaceae</taxon>
        <taxon>Paractinoplanes</taxon>
    </lineage>
</organism>
<dbReference type="InterPro" id="IPR000700">
    <property type="entry name" value="PAS-assoc_C"/>
</dbReference>
<protein>
    <submittedName>
        <fullName evidence="5">Serine phosphatase RsbU (Regulator of sigma subunit)/anti-sigma regulatory factor (Ser/Thr protein kinase)</fullName>
    </submittedName>
</protein>
<dbReference type="Gene3D" id="3.60.40.10">
    <property type="entry name" value="PPM-type phosphatase domain"/>
    <property type="match status" value="1"/>
</dbReference>
<dbReference type="Gene3D" id="3.30.565.10">
    <property type="entry name" value="Histidine kinase-like ATPase, C-terminal domain"/>
    <property type="match status" value="1"/>
</dbReference>
<keyword evidence="1" id="KW-0378">Hydrolase</keyword>
<dbReference type="Pfam" id="PF13581">
    <property type="entry name" value="HATPase_c_2"/>
    <property type="match status" value="1"/>
</dbReference>
<evidence type="ECO:0000256" key="1">
    <source>
        <dbReference type="ARBA" id="ARBA00022801"/>
    </source>
</evidence>
<accession>A0A7W7G3E5</accession>
<dbReference type="PROSITE" id="PS50801">
    <property type="entry name" value="STAS"/>
    <property type="match status" value="1"/>
</dbReference>
<evidence type="ECO:0000313" key="5">
    <source>
        <dbReference type="EMBL" id="MBB4696233.1"/>
    </source>
</evidence>
<dbReference type="PANTHER" id="PTHR43156">
    <property type="entry name" value="STAGE II SPORULATION PROTEIN E-RELATED"/>
    <property type="match status" value="1"/>
</dbReference>